<dbReference type="EMBL" id="JQSG02000003">
    <property type="protein sequence ID" value="OBS09626.1"/>
    <property type="molecule type" value="Genomic_DNA"/>
</dbReference>
<dbReference type="SUPFAM" id="SSF56935">
    <property type="entry name" value="Porins"/>
    <property type="match status" value="1"/>
</dbReference>
<gene>
    <name evidence="2" type="ORF">Thpro_021954</name>
</gene>
<proteinExistence type="predicted"/>
<evidence type="ECO:0008006" key="4">
    <source>
        <dbReference type="Google" id="ProtNLM"/>
    </source>
</evidence>
<protein>
    <recommendedName>
        <fullName evidence="4">Porin</fullName>
    </recommendedName>
</protein>
<accession>A0A1A6C4Y0</accession>
<dbReference type="Proteomes" id="UP000029273">
    <property type="component" value="Unassembled WGS sequence"/>
</dbReference>
<evidence type="ECO:0000256" key="1">
    <source>
        <dbReference type="SAM" id="SignalP"/>
    </source>
</evidence>
<sequence length="478" mass="52573">MKNPSKTVFAKSMLAAAVAASMGLAAQSAEAANWLQLYNTSPPGVSKPVNVWGFIQPDYATTSGNTVSGLQGPPSVRAFNGAVPNFNLIGPNLSSTNSFNLLRGRIGVRGTLSPLDNKVDYFFLTEFGNNGMTYFAGQHPVVSDAFVTWNADPKLVRFSLGLQKVPGSWESRVGIPVLPFVNYSTASLQNTLERFIDPKTQVTSAGNGGYQFIPSSSNVTGYGSYRDIGLKVFNWFDRGPWEYAYAFMVGNGGPITATNNNNGMDTYGMLRMSYVFGGKGAYRNDAGAWVWFHNGQRKIDQIGTYKLNRWGVGGEYGRHQRQAGGYIMHAGYMQASGWILAPAPFQYDASVASQYSGQALGGYNNLTQWTIYPGSDNKAWGAYIQGGYYVTHNVQLQLRYDQYNRLTNNAALERDFKTWTLGAQYFLTKSTRLTLNYAIQKLDVPHPDAITNPVQRNNAQQIANSMGNRIDLELTAVF</sequence>
<dbReference type="AlphaFoldDB" id="A0A1A6C4Y0"/>
<dbReference type="Gene3D" id="2.40.160.10">
    <property type="entry name" value="Porin"/>
    <property type="match status" value="1"/>
</dbReference>
<dbReference type="OrthoDB" id="5291529at2"/>
<organism evidence="2 3">
    <name type="scientific">Acidihalobacter prosperus</name>
    <dbReference type="NCBI Taxonomy" id="160660"/>
    <lineage>
        <taxon>Bacteria</taxon>
        <taxon>Pseudomonadati</taxon>
        <taxon>Pseudomonadota</taxon>
        <taxon>Gammaproteobacteria</taxon>
        <taxon>Chromatiales</taxon>
        <taxon>Ectothiorhodospiraceae</taxon>
        <taxon>Acidihalobacter</taxon>
    </lineage>
</organism>
<dbReference type="STRING" id="160660.BJI67_03005"/>
<dbReference type="RefSeq" id="WP_038093679.1">
    <property type="nucleotide sequence ID" value="NZ_JQSG02000003.1"/>
</dbReference>
<keyword evidence="3" id="KW-1185">Reference proteome</keyword>
<name>A0A1A6C4Y0_9GAMM</name>
<evidence type="ECO:0000313" key="2">
    <source>
        <dbReference type="EMBL" id="OBS09626.1"/>
    </source>
</evidence>
<feature type="signal peptide" evidence="1">
    <location>
        <begin position="1"/>
        <end position="31"/>
    </location>
</feature>
<evidence type="ECO:0000313" key="3">
    <source>
        <dbReference type="Proteomes" id="UP000029273"/>
    </source>
</evidence>
<comment type="caution">
    <text evidence="2">The sequence shown here is derived from an EMBL/GenBank/DDBJ whole genome shotgun (WGS) entry which is preliminary data.</text>
</comment>
<keyword evidence="1" id="KW-0732">Signal</keyword>
<reference evidence="2 3" key="1">
    <citation type="journal article" date="2014" name="Genome Announc.">
        <title>Draft Genome Sequence of the Iron-Oxidizing, Acidophilic, and Halotolerant 'Thiobacillus prosperus' Type Strain DSM 5130.</title>
        <authorList>
            <person name="Ossandon F.J."/>
            <person name="Cardenas J.P."/>
            <person name="Corbett M."/>
            <person name="Quatrini R."/>
            <person name="Holmes D.S."/>
            <person name="Watkin E."/>
        </authorList>
    </citation>
    <scope>NUCLEOTIDE SEQUENCE [LARGE SCALE GENOMIC DNA]</scope>
    <source>
        <strain evidence="2 3">DSM 5130</strain>
    </source>
</reference>
<dbReference type="InterPro" id="IPR023614">
    <property type="entry name" value="Porin_dom_sf"/>
</dbReference>
<feature type="chain" id="PRO_5008343251" description="Porin" evidence="1">
    <location>
        <begin position="32"/>
        <end position="478"/>
    </location>
</feature>